<protein>
    <submittedName>
        <fullName evidence="1">Uncharacterized protein</fullName>
    </submittedName>
</protein>
<sequence length="136" mass="13983">MLQLGDAIDGELDSPGVGHSFASPVVILHSHLERHQPGLLRAQSHQLIHTRALEVVLTAVEGAIVRVARGRARGVSDGSAGAHSIHHGAFLFGRAGGLAARHHAQGGIARTQATAGLVSPEVLTWLVVAALIGATA</sequence>
<name>A0A3P8T4Y5_AMPPE</name>
<reference evidence="1" key="2">
    <citation type="submission" date="2025-08" db="UniProtKB">
        <authorList>
            <consortium name="Ensembl"/>
        </authorList>
    </citation>
    <scope>IDENTIFICATION</scope>
</reference>
<reference evidence="1" key="3">
    <citation type="submission" date="2025-09" db="UniProtKB">
        <authorList>
            <consortium name="Ensembl"/>
        </authorList>
    </citation>
    <scope>IDENTIFICATION</scope>
</reference>
<dbReference type="Ensembl" id="ENSAPET00000020885.1">
    <property type="protein sequence ID" value="ENSAPEP00000020340.1"/>
    <property type="gene ID" value="ENSAPEG00000014526.1"/>
</dbReference>
<proteinExistence type="predicted"/>
<evidence type="ECO:0000313" key="1">
    <source>
        <dbReference type="Ensembl" id="ENSAPEP00000020340.1"/>
    </source>
</evidence>
<keyword evidence="2" id="KW-1185">Reference proteome</keyword>
<dbReference type="GeneTree" id="ENSGT01000000214971"/>
<reference evidence="1 2" key="1">
    <citation type="submission" date="2018-03" db="EMBL/GenBank/DDBJ databases">
        <title>Finding Nemo's genes: A chromosome-scale reference assembly of the genome of the orange clownfish Amphiprion percula.</title>
        <authorList>
            <person name="Lehmann R."/>
        </authorList>
    </citation>
    <scope>NUCLEOTIDE SEQUENCE</scope>
</reference>
<accession>A0A3P8T4Y5</accession>
<dbReference type="AlphaFoldDB" id="A0A3P8T4Y5"/>
<evidence type="ECO:0000313" key="2">
    <source>
        <dbReference type="Proteomes" id="UP000265080"/>
    </source>
</evidence>
<organism evidence="1 2">
    <name type="scientific">Amphiprion percula</name>
    <name type="common">Orange clownfish</name>
    <name type="synonym">Lutjanus percula</name>
    <dbReference type="NCBI Taxonomy" id="161767"/>
    <lineage>
        <taxon>Eukaryota</taxon>
        <taxon>Metazoa</taxon>
        <taxon>Chordata</taxon>
        <taxon>Craniata</taxon>
        <taxon>Vertebrata</taxon>
        <taxon>Euteleostomi</taxon>
        <taxon>Actinopterygii</taxon>
        <taxon>Neopterygii</taxon>
        <taxon>Teleostei</taxon>
        <taxon>Neoteleostei</taxon>
        <taxon>Acanthomorphata</taxon>
        <taxon>Ovalentaria</taxon>
        <taxon>Pomacentridae</taxon>
        <taxon>Amphiprion</taxon>
    </lineage>
</organism>
<dbReference type="Proteomes" id="UP000265080">
    <property type="component" value="Chromosome 7"/>
</dbReference>
<dbReference type="OMA" id="HSHIKGH"/>